<reference evidence="4" key="1">
    <citation type="journal article" date="2015" name="PLoS Genet.">
        <title>Genome Sequence and Transcriptome Analyses of Chrysochromulina tobin: Metabolic Tools for Enhanced Algal Fitness in the Prominent Order Prymnesiales (Haptophyceae).</title>
        <authorList>
            <person name="Hovde B.T."/>
            <person name="Deodato C.R."/>
            <person name="Hunsperger H.M."/>
            <person name="Ryken S.A."/>
            <person name="Yost W."/>
            <person name="Jha R.K."/>
            <person name="Patterson J."/>
            <person name="Monnat R.J. Jr."/>
            <person name="Barlow S.B."/>
            <person name="Starkenburg S.R."/>
            <person name="Cattolico R.A."/>
        </authorList>
    </citation>
    <scope>NUCLEOTIDE SEQUENCE</scope>
    <source>
        <strain evidence="4">CCMP291</strain>
    </source>
</reference>
<dbReference type="SMART" id="SM00054">
    <property type="entry name" value="EFh"/>
    <property type="match status" value="2"/>
</dbReference>
<keyword evidence="4" id="KW-1185">Reference proteome</keyword>
<dbReference type="InterPro" id="IPR002048">
    <property type="entry name" value="EF_hand_dom"/>
</dbReference>
<dbReference type="PROSITE" id="PS00018">
    <property type="entry name" value="EF_HAND_1"/>
    <property type="match status" value="1"/>
</dbReference>
<evidence type="ECO:0000313" key="3">
    <source>
        <dbReference type="EMBL" id="KOO35415.1"/>
    </source>
</evidence>
<dbReference type="InterPro" id="IPR018247">
    <property type="entry name" value="EF_Hand_1_Ca_BS"/>
</dbReference>
<dbReference type="PROSITE" id="PS50222">
    <property type="entry name" value="EF_HAND_2"/>
    <property type="match status" value="2"/>
</dbReference>
<dbReference type="PANTHER" id="PTHR36960">
    <property type="entry name" value="SI:DKEY-32E6.3"/>
    <property type="match status" value="1"/>
</dbReference>
<sequence length="617" mass="65930">MSDREYLAANGVQEALAAAVLEVLQTRPAQPLLAICKFLASKEAAQEGQAAAAASAAAGGGGAAVSHAERFLQLFQPKPLPRPRARAAIVDAVTEATLDALFDAIDTDHSGTLDANELLAILLKMGFSGLDEEACNALIREVDLNGDSLVQREEFAALVTPTAPLDGARPHLVLHFDVNMTVIMLDSAIGGDSAKILNMVLSNCVWGKVTPAEPEPTWELVSEIPSPTAPEIGLQTYAEYVMSVTDVKGMSDVTKIRETKARRRKALQNFTSAGAPGAALAALLRSMADALKLPKQLISDEQADELKRLGLDGGVCVLLPSFLHLLRELKKTGRSFSICFRTYNALCEGTHPLFPGRDVVLDGSDGGPDMRIDMGQVDKCGTFVRDGAGKIALVLGTIEQPDRAQASSYDEIAKFYAAYDPPVRVMPAIEAANTLDFLLGPAAPRTLALRDYYSGWEAVGCQAHGGKPLLLKSSPTELQIFFDDHITSHDAHIIDCRRAADPDAEPLPIAATLGIHLVKAEPVLSISQSSYFVDCIAEAEKKWRIQAARRATLAEALRTCTIDLKGWALVKAAISATVAAPGVAPAYKYVPHTATEAVLKSSTYKADHDDMVLLDSC</sequence>
<organism evidence="3 4">
    <name type="scientific">Chrysochromulina tobinii</name>
    <dbReference type="NCBI Taxonomy" id="1460289"/>
    <lineage>
        <taxon>Eukaryota</taxon>
        <taxon>Haptista</taxon>
        <taxon>Haptophyta</taxon>
        <taxon>Prymnesiophyceae</taxon>
        <taxon>Prymnesiales</taxon>
        <taxon>Chrysochromulinaceae</taxon>
        <taxon>Chrysochromulina</taxon>
    </lineage>
</organism>
<dbReference type="EMBL" id="JWZX01000880">
    <property type="protein sequence ID" value="KOO35415.1"/>
    <property type="molecule type" value="Genomic_DNA"/>
</dbReference>
<dbReference type="AlphaFoldDB" id="A0A0M0K9A9"/>
<dbReference type="OrthoDB" id="417678at2759"/>
<name>A0A0M0K9A9_9EUKA</name>
<dbReference type="InterPro" id="IPR011992">
    <property type="entry name" value="EF-hand-dom_pair"/>
</dbReference>
<dbReference type="PANTHER" id="PTHR36960:SF1">
    <property type="entry name" value="SI:DKEY-32E6.3"/>
    <property type="match status" value="1"/>
</dbReference>
<feature type="domain" description="EF-hand" evidence="2">
    <location>
        <begin position="93"/>
        <end position="128"/>
    </location>
</feature>
<evidence type="ECO:0000313" key="4">
    <source>
        <dbReference type="Proteomes" id="UP000037460"/>
    </source>
</evidence>
<protein>
    <submittedName>
        <fullName evidence="3">Dpy-30 motif family protein</fullName>
    </submittedName>
</protein>
<dbReference type="Pfam" id="PF13499">
    <property type="entry name" value="EF-hand_7"/>
    <property type="match status" value="1"/>
</dbReference>
<dbReference type="GO" id="GO:0005509">
    <property type="term" value="F:calcium ion binding"/>
    <property type="evidence" value="ECO:0007669"/>
    <property type="project" value="InterPro"/>
</dbReference>
<feature type="domain" description="EF-hand" evidence="2">
    <location>
        <begin position="130"/>
        <end position="165"/>
    </location>
</feature>
<gene>
    <name evidence="3" type="ORF">Ctob_015668</name>
</gene>
<comment type="caution">
    <text evidence="3">The sequence shown here is derived from an EMBL/GenBank/DDBJ whole genome shotgun (WGS) entry which is preliminary data.</text>
</comment>
<accession>A0A0M0K9A9</accession>
<evidence type="ECO:0000256" key="1">
    <source>
        <dbReference type="ARBA" id="ARBA00022837"/>
    </source>
</evidence>
<dbReference type="Proteomes" id="UP000037460">
    <property type="component" value="Unassembled WGS sequence"/>
</dbReference>
<proteinExistence type="predicted"/>
<dbReference type="CDD" id="cd00051">
    <property type="entry name" value="EFh"/>
    <property type="match status" value="1"/>
</dbReference>
<keyword evidence="1" id="KW-0106">Calcium</keyword>
<dbReference type="Gene3D" id="1.10.238.10">
    <property type="entry name" value="EF-hand"/>
    <property type="match status" value="1"/>
</dbReference>
<dbReference type="SUPFAM" id="SSF47473">
    <property type="entry name" value="EF-hand"/>
    <property type="match status" value="1"/>
</dbReference>
<evidence type="ECO:0000259" key="2">
    <source>
        <dbReference type="PROSITE" id="PS50222"/>
    </source>
</evidence>